<reference evidence="2 3" key="1">
    <citation type="submission" date="2018-10" db="EMBL/GenBank/DDBJ databases">
        <title>Transmission dynamics of multidrug resistant bacteria on intensive care unit surfaces.</title>
        <authorList>
            <person name="D'Souza A.W."/>
            <person name="Potter R.F."/>
            <person name="Wallace M."/>
            <person name="Shupe A."/>
            <person name="Patel S."/>
            <person name="Sun S."/>
            <person name="Gul D."/>
            <person name="Kwon J.H."/>
            <person name="Andleeb S."/>
            <person name="Burnham C.-A.D."/>
            <person name="Dantas G."/>
        </authorList>
    </citation>
    <scope>NUCLEOTIDE SEQUENCE [LARGE SCALE GENOMIC DNA]</scope>
    <source>
        <strain evidence="2 3">PX_177</strain>
    </source>
</reference>
<accession>A0A427EAU2</accession>
<sequence length="354" mass="37763">MTLRVIVCYTGGVGSELIRQLLRNPAFELVGVLVHCADKDGQDVGAIVGGGPVGLMATRDIAALTALQADVMSWHGQKWEPEVVARFLRGGTSVYSGIGGWYLPSQAEYQMLQEAAGQGGAALVAGGNIPGLISDVLPLFCSGYSSEIRMVRAWQRNYIPHYPSAVQMGQYLGIGQPLPDAPFDPAAAPAEIDQLWMWGIAQSAALVAQGLGVVMDELRLTNKEFGTSKADMVLRPSGLAVARGTAAGVRWTFTAFTQGTPFYELVNEQTTRLDIGPGWRDTEQALNWRVVIEGSPSIQCELGLLAEADAPDHVAALNAARALNFLPRIAAAAPGWRSVLDLPAPVGNLRRQGM</sequence>
<dbReference type="EMBL" id="RHQL01000002">
    <property type="protein sequence ID" value="RRV13470.1"/>
    <property type="molecule type" value="Genomic_DNA"/>
</dbReference>
<dbReference type="Gene3D" id="3.40.50.720">
    <property type="entry name" value="NAD(P)-binding Rossmann-like Domain"/>
    <property type="match status" value="1"/>
</dbReference>
<dbReference type="Proteomes" id="UP000276506">
    <property type="component" value="Unassembled WGS sequence"/>
</dbReference>
<dbReference type="Pfam" id="PF19328">
    <property type="entry name" value="DAP_DH_C"/>
    <property type="match status" value="1"/>
</dbReference>
<dbReference type="AlphaFoldDB" id="A0A427EAU2"/>
<protein>
    <submittedName>
        <fullName evidence="2">Dihydrodipicolinate reductase</fullName>
    </submittedName>
</protein>
<dbReference type="InterPro" id="IPR045760">
    <property type="entry name" value="DAP_DH_C"/>
</dbReference>
<dbReference type="RefSeq" id="WP_125876817.1">
    <property type="nucleotide sequence ID" value="NZ_RHQL01000002.1"/>
</dbReference>
<evidence type="ECO:0000259" key="1">
    <source>
        <dbReference type="Pfam" id="PF19328"/>
    </source>
</evidence>
<proteinExistence type="predicted"/>
<evidence type="ECO:0000313" key="3">
    <source>
        <dbReference type="Proteomes" id="UP000276506"/>
    </source>
</evidence>
<dbReference type="SUPFAM" id="SSF51735">
    <property type="entry name" value="NAD(P)-binding Rossmann-fold domains"/>
    <property type="match status" value="1"/>
</dbReference>
<comment type="caution">
    <text evidence="2">The sequence shown here is derived from an EMBL/GenBank/DDBJ whole genome shotgun (WGS) entry which is preliminary data.</text>
</comment>
<gene>
    <name evidence="2" type="ORF">EGJ28_07640</name>
</gene>
<feature type="domain" description="2,4-diaminopentanoate dehydrogenase C-terminal" evidence="1">
    <location>
        <begin position="135"/>
        <end position="346"/>
    </location>
</feature>
<dbReference type="InterPro" id="IPR036291">
    <property type="entry name" value="NAD(P)-bd_dom_sf"/>
</dbReference>
<evidence type="ECO:0000313" key="2">
    <source>
        <dbReference type="EMBL" id="RRV13470.1"/>
    </source>
</evidence>
<name>A0A427EAU2_9GAMM</name>
<organism evidence="2 3">
    <name type="scientific">Stutzerimonas xanthomarina</name>
    <dbReference type="NCBI Taxonomy" id="271420"/>
    <lineage>
        <taxon>Bacteria</taxon>
        <taxon>Pseudomonadati</taxon>
        <taxon>Pseudomonadota</taxon>
        <taxon>Gammaproteobacteria</taxon>
        <taxon>Pseudomonadales</taxon>
        <taxon>Pseudomonadaceae</taxon>
        <taxon>Stutzerimonas</taxon>
    </lineage>
</organism>